<gene>
    <name evidence="2" type="ORF">CLV37_104364</name>
</gene>
<reference evidence="2 3" key="1">
    <citation type="submission" date="2018-03" db="EMBL/GenBank/DDBJ databases">
        <title>Genomic Encyclopedia of Archaeal and Bacterial Type Strains, Phase II (KMG-II): from individual species to whole genera.</title>
        <authorList>
            <person name="Goeker M."/>
        </authorList>
    </citation>
    <scope>NUCLEOTIDE SEQUENCE [LARGE SCALE GENOMIC DNA]</scope>
    <source>
        <strain evidence="2 3">DSM 19711</strain>
    </source>
</reference>
<evidence type="ECO:0000313" key="2">
    <source>
        <dbReference type="EMBL" id="PRY16143.1"/>
    </source>
</evidence>
<dbReference type="EMBL" id="PVZF01000004">
    <property type="protein sequence ID" value="PRY16143.1"/>
    <property type="molecule type" value="Genomic_DNA"/>
</dbReference>
<proteinExistence type="predicted"/>
<evidence type="ECO:0000256" key="1">
    <source>
        <dbReference type="SAM" id="MobiDB-lite"/>
    </source>
</evidence>
<dbReference type="OrthoDB" id="4826063at2"/>
<dbReference type="AlphaFoldDB" id="A0A2T0R5V8"/>
<feature type="region of interest" description="Disordered" evidence="1">
    <location>
        <begin position="1"/>
        <end position="21"/>
    </location>
</feature>
<comment type="caution">
    <text evidence="2">The sequence shown here is derived from an EMBL/GenBank/DDBJ whole genome shotgun (WGS) entry which is preliminary data.</text>
</comment>
<name>A0A2T0R5V8_9ACTN</name>
<protein>
    <submittedName>
        <fullName evidence="2">Uncharacterized protein</fullName>
    </submittedName>
</protein>
<dbReference type="Proteomes" id="UP000238083">
    <property type="component" value="Unassembled WGS sequence"/>
</dbReference>
<accession>A0A2T0R5V8</accession>
<organism evidence="2 3">
    <name type="scientific">Kineococcus rhizosphaerae</name>
    <dbReference type="NCBI Taxonomy" id="559628"/>
    <lineage>
        <taxon>Bacteria</taxon>
        <taxon>Bacillati</taxon>
        <taxon>Actinomycetota</taxon>
        <taxon>Actinomycetes</taxon>
        <taxon>Kineosporiales</taxon>
        <taxon>Kineosporiaceae</taxon>
        <taxon>Kineococcus</taxon>
    </lineage>
</organism>
<dbReference type="RefSeq" id="WP_106210079.1">
    <property type="nucleotide sequence ID" value="NZ_PVZF01000004.1"/>
</dbReference>
<evidence type="ECO:0000313" key="3">
    <source>
        <dbReference type="Proteomes" id="UP000238083"/>
    </source>
</evidence>
<keyword evidence="3" id="KW-1185">Reference proteome</keyword>
<sequence length="192" mass="20691">MHPRDADPAAPVDPPHDGDHLEPLLEPALVPVLSQVLEAADDLSCRQVVRVELAELPLPALRRRRAVLQEEVRRVQHWHRLVRARRDLLVATACGPEELQVPLEAAGHGAPLGTLLDVDALTVHSLDPAHGLRGLLLLDRPIRGGGLPDQLQELSGALSRLSGYEDALLAELAVATDVLAERCRTLFGPAAG</sequence>